<keyword evidence="4" id="KW-0378">Hydrolase</keyword>
<dbReference type="CDD" id="cd06145">
    <property type="entry name" value="REX1_like"/>
    <property type="match status" value="1"/>
</dbReference>
<keyword evidence="9" id="KW-1185">Reference proteome</keyword>
<comment type="subcellular location">
    <subcellularLocation>
        <location evidence="1">Nucleus</location>
    </subcellularLocation>
</comment>
<evidence type="ECO:0000313" key="9">
    <source>
        <dbReference type="Proteomes" id="UP000664859"/>
    </source>
</evidence>
<reference evidence="8" key="1">
    <citation type="submission" date="2021-02" db="EMBL/GenBank/DDBJ databases">
        <title>First Annotated Genome of the Yellow-green Alga Tribonema minus.</title>
        <authorList>
            <person name="Mahan K.M."/>
        </authorList>
    </citation>
    <scope>NUCLEOTIDE SEQUENCE</scope>
    <source>
        <strain evidence="8">UTEX B ZZ1240</strain>
    </source>
</reference>
<dbReference type="EMBL" id="JAFCMP010000514">
    <property type="protein sequence ID" value="KAG5178617.1"/>
    <property type="molecule type" value="Genomic_DNA"/>
</dbReference>
<dbReference type="GO" id="GO:0005634">
    <property type="term" value="C:nucleus"/>
    <property type="evidence" value="ECO:0007669"/>
    <property type="project" value="UniProtKB-SubCell"/>
</dbReference>
<evidence type="ECO:0000256" key="6">
    <source>
        <dbReference type="ARBA" id="ARBA00023242"/>
    </source>
</evidence>
<name>A0A836CAS9_9STRA</name>
<sequence>MAMAGVPLVAAGAASECKKARCSALPQVLALDCEMCETVDDATGARDGKALVRMSIVDGAGTPLLDTLVAPRGRVVDMRTSCHGITPEHLRDCRFTLAHAQAAVARLCCPGTVLVGHALHNDLQALGMVHERVVDTSFLFALEGEGPSATPSLRDLAKAVLDKEIQSGSHSSVTDAVTALEVAQFALDRGAEALPLIKRGCGGGKPKNAGMRAQLLVHRIPLGIKAAHLTTAFTKLVRRWSGLSAR</sequence>
<feature type="domain" description="Exonuclease" evidence="7">
    <location>
        <begin position="27"/>
        <end position="192"/>
    </location>
</feature>
<gene>
    <name evidence="8" type="ORF">JKP88DRAFT_196303</name>
</gene>
<dbReference type="AlphaFoldDB" id="A0A836CAS9"/>
<dbReference type="SMART" id="SM00479">
    <property type="entry name" value="EXOIII"/>
    <property type="match status" value="1"/>
</dbReference>
<dbReference type="OrthoDB" id="16516at2759"/>
<dbReference type="InterPro" id="IPR013520">
    <property type="entry name" value="Ribonucl_H"/>
</dbReference>
<keyword evidence="6" id="KW-0539">Nucleus</keyword>
<keyword evidence="5" id="KW-0269">Exonuclease</keyword>
<dbReference type="Proteomes" id="UP000664859">
    <property type="component" value="Unassembled WGS sequence"/>
</dbReference>
<dbReference type="InterPro" id="IPR012337">
    <property type="entry name" value="RNaseH-like_sf"/>
</dbReference>
<dbReference type="PANTHER" id="PTHR12801:SF115">
    <property type="entry name" value="FI18136P1-RELATED"/>
    <property type="match status" value="1"/>
</dbReference>
<dbReference type="GO" id="GO:0004527">
    <property type="term" value="F:exonuclease activity"/>
    <property type="evidence" value="ECO:0007669"/>
    <property type="project" value="UniProtKB-KW"/>
</dbReference>
<comment type="caution">
    <text evidence="8">The sequence shown here is derived from an EMBL/GenBank/DDBJ whole genome shotgun (WGS) entry which is preliminary data.</text>
</comment>
<keyword evidence="3" id="KW-0540">Nuclease</keyword>
<evidence type="ECO:0000313" key="8">
    <source>
        <dbReference type="EMBL" id="KAG5178617.1"/>
    </source>
</evidence>
<dbReference type="InterPro" id="IPR036397">
    <property type="entry name" value="RNaseH_sf"/>
</dbReference>
<evidence type="ECO:0000256" key="4">
    <source>
        <dbReference type="ARBA" id="ARBA00022801"/>
    </source>
</evidence>
<evidence type="ECO:0000256" key="1">
    <source>
        <dbReference type="ARBA" id="ARBA00004123"/>
    </source>
</evidence>
<protein>
    <submittedName>
        <fullName evidence="8">Ribonuclease H-like domain-containing protein</fullName>
    </submittedName>
</protein>
<evidence type="ECO:0000256" key="5">
    <source>
        <dbReference type="ARBA" id="ARBA00022839"/>
    </source>
</evidence>
<dbReference type="Gene3D" id="3.30.420.10">
    <property type="entry name" value="Ribonuclease H-like superfamily/Ribonuclease H"/>
    <property type="match status" value="1"/>
</dbReference>
<organism evidence="8 9">
    <name type="scientific">Tribonema minus</name>
    <dbReference type="NCBI Taxonomy" id="303371"/>
    <lineage>
        <taxon>Eukaryota</taxon>
        <taxon>Sar</taxon>
        <taxon>Stramenopiles</taxon>
        <taxon>Ochrophyta</taxon>
        <taxon>PX clade</taxon>
        <taxon>Xanthophyceae</taxon>
        <taxon>Tribonematales</taxon>
        <taxon>Tribonemataceae</taxon>
        <taxon>Tribonema</taxon>
    </lineage>
</organism>
<evidence type="ECO:0000259" key="7">
    <source>
        <dbReference type="SMART" id="SM00479"/>
    </source>
</evidence>
<proteinExistence type="inferred from homology"/>
<evidence type="ECO:0000256" key="2">
    <source>
        <dbReference type="ARBA" id="ARBA00006357"/>
    </source>
</evidence>
<comment type="similarity">
    <text evidence="2">Belongs to the REXO1/REXO3 family.</text>
</comment>
<dbReference type="PANTHER" id="PTHR12801">
    <property type="entry name" value="RNA EXONUCLEASE REXO1 / RECO3 FAMILY MEMBER-RELATED"/>
    <property type="match status" value="1"/>
</dbReference>
<dbReference type="SUPFAM" id="SSF53098">
    <property type="entry name" value="Ribonuclease H-like"/>
    <property type="match status" value="1"/>
</dbReference>
<dbReference type="InterPro" id="IPR034922">
    <property type="entry name" value="REX1-like_exo"/>
</dbReference>
<accession>A0A836CAS9</accession>
<evidence type="ECO:0000256" key="3">
    <source>
        <dbReference type="ARBA" id="ARBA00022722"/>
    </source>
</evidence>
<dbReference type="GO" id="GO:0003676">
    <property type="term" value="F:nucleic acid binding"/>
    <property type="evidence" value="ECO:0007669"/>
    <property type="project" value="InterPro"/>
</dbReference>
<dbReference type="InterPro" id="IPR047021">
    <property type="entry name" value="REXO1/3/4-like"/>
</dbReference>